<dbReference type="Proteomes" id="UP000324974">
    <property type="component" value="Chromosome"/>
</dbReference>
<dbReference type="KEGG" id="lrs:PX52LOC_06708"/>
<reference evidence="2" key="1">
    <citation type="submission" date="2019-08" db="EMBL/GenBank/DDBJ databases">
        <title>Limnoglobus roseus gen. nov., sp. nov., a novel freshwater planctomycete with a giant genome from the family Gemmataceae.</title>
        <authorList>
            <person name="Kulichevskaya I.S."/>
            <person name="Naumoff D.G."/>
            <person name="Miroshnikov K."/>
            <person name="Ivanova A."/>
            <person name="Philippov D.A."/>
            <person name="Hakobyan A."/>
            <person name="Rijpstra I.C."/>
            <person name="Sinninghe Damste J.S."/>
            <person name="Liesack W."/>
            <person name="Dedysh S.N."/>
        </authorList>
    </citation>
    <scope>NUCLEOTIDE SEQUENCE [LARGE SCALE GENOMIC DNA]</scope>
    <source>
        <strain evidence="2">PX52</strain>
    </source>
</reference>
<protein>
    <submittedName>
        <fullName evidence="1">Uncharacterized protein</fullName>
    </submittedName>
</protein>
<accession>A0A5C1APF7</accession>
<dbReference type="EMBL" id="CP042425">
    <property type="protein sequence ID" value="QEL19632.1"/>
    <property type="molecule type" value="Genomic_DNA"/>
</dbReference>
<evidence type="ECO:0000313" key="2">
    <source>
        <dbReference type="Proteomes" id="UP000324974"/>
    </source>
</evidence>
<keyword evidence="2" id="KW-1185">Reference proteome</keyword>
<sequence length="180" mass="21103">MICAIGFLIVVGAIVLFLIVSRTDARWRRTSQAEIDDDGERARAWIVKVTHHRKRVETALILYSPEDVPSSTMRELVNCVHRLTTHKPRGFAEARVADYVRDHMPSFGGIRLKIPRELTDDAEVYALWWFLTPVDKKRLDDEDFDDDWVSIRVMWDEHPGIVVAEPRRSRRSRDDEEDRY</sequence>
<name>A0A5C1APF7_9BACT</name>
<organism evidence="1 2">
    <name type="scientific">Limnoglobus roseus</name>
    <dbReference type="NCBI Taxonomy" id="2598579"/>
    <lineage>
        <taxon>Bacteria</taxon>
        <taxon>Pseudomonadati</taxon>
        <taxon>Planctomycetota</taxon>
        <taxon>Planctomycetia</taxon>
        <taxon>Gemmatales</taxon>
        <taxon>Gemmataceae</taxon>
        <taxon>Limnoglobus</taxon>
    </lineage>
</organism>
<dbReference type="AlphaFoldDB" id="A0A5C1APF7"/>
<gene>
    <name evidence="1" type="ORF">PX52LOC_06708</name>
</gene>
<evidence type="ECO:0000313" key="1">
    <source>
        <dbReference type="EMBL" id="QEL19632.1"/>
    </source>
</evidence>
<dbReference type="RefSeq" id="WP_149114002.1">
    <property type="nucleotide sequence ID" value="NZ_CP042425.1"/>
</dbReference>
<proteinExistence type="predicted"/>